<keyword evidence="5 7" id="KW-0408">Iron</keyword>
<evidence type="ECO:0000256" key="2">
    <source>
        <dbReference type="ARBA" id="ARBA00022617"/>
    </source>
</evidence>
<feature type="compositionally biased region" description="Polar residues" evidence="8">
    <location>
        <begin position="1"/>
        <end position="10"/>
    </location>
</feature>
<keyword evidence="6 7" id="KW-0503">Monooxygenase</keyword>
<dbReference type="OrthoDB" id="3664945at2"/>
<dbReference type="GO" id="GO:0016705">
    <property type="term" value="F:oxidoreductase activity, acting on paired donors, with incorporation or reduction of molecular oxygen"/>
    <property type="evidence" value="ECO:0007669"/>
    <property type="project" value="InterPro"/>
</dbReference>
<dbReference type="AlphaFoldDB" id="A0A0F4JY67"/>
<dbReference type="PANTHER" id="PTHR46696">
    <property type="entry name" value="P450, PUTATIVE (EUROFUNG)-RELATED"/>
    <property type="match status" value="1"/>
</dbReference>
<dbReference type="InterPro" id="IPR017972">
    <property type="entry name" value="Cyt_P450_CS"/>
</dbReference>
<keyword evidence="10" id="KW-1185">Reference proteome</keyword>
<evidence type="ECO:0000313" key="10">
    <source>
        <dbReference type="Proteomes" id="UP000033551"/>
    </source>
</evidence>
<evidence type="ECO:0000256" key="6">
    <source>
        <dbReference type="ARBA" id="ARBA00023033"/>
    </source>
</evidence>
<dbReference type="PRINTS" id="PR00385">
    <property type="entry name" value="P450"/>
</dbReference>
<evidence type="ECO:0000256" key="8">
    <source>
        <dbReference type="SAM" id="MobiDB-lite"/>
    </source>
</evidence>
<dbReference type="GO" id="GO:0005506">
    <property type="term" value="F:iron ion binding"/>
    <property type="evidence" value="ECO:0007669"/>
    <property type="project" value="InterPro"/>
</dbReference>
<name>A0A0F4JY67_9ACTN</name>
<dbReference type="Pfam" id="PF00067">
    <property type="entry name" value="p450"/>
    <property type="match status" value="1"/>
</dbReference>
<evidence type="ECO:0000256" key="1">
    <source>
        <dbReference type="ARBA" id="ARBA00010617"/>
    </source>
</evidence>
<sequence length="410" mass="44586">MTIDTSTGTTDLPRLPQGAPAGCPYAPPESMASLRDTAPLTRVVLPDGEPAWLATSYELVREVLTHPGFSANPKAEGFPRWNLPGGTDLPVSMTHADPPVHTQLRALVSGEFTPRRIRRLRPDIERITLERCAAIEALPQPVDLVAEFATPIPALVISLLLGVPADDLAGFERNIRLVLAHDDLESSERDQAKLELLSAVTKLIADKRARADDDLLSKLITENPDMGDMELVSFVALMLFAGFSTTAHMIELSALTLIQRPDLAERARGDLSVIPALVDELLRYHSISRDSPRRAALEDIELGGVTIPAGEGVIASVQAANWDGSAFPEPDEIDLDRPRTPRHLAFGHGIHVCLGAALAKLELEVVLEELVTRYPNMRLAIPDEEIRFRTTTHLHGCYALPVDLGLEAGA</sequence>
<dbReference type="FunFam" id="1.10.630.10:FF:000018">
    <property type="entry name" value="Cytochrome P450 monooxygenase"/>
    <property type="match status" value="1"/>
</dbReference>
<dbReference type="RefSeq" id="WP_045945557.1">
    <property type="nucleotide sequence ID" value="NZ_JZWV01000024.1"/>
</dbReference>
<dbReference type="GO" id="GO:0004497">
    <property type="term" value="F:monooxygenase activity"/>
    <property type="evidence" value="ECO:0007669"/>
    <property type="project" value="UniProtKB-KW"/>
</dbReference>
<evidence type="ECO:0000256" key="3">
    <source>
        <dbReference type="ARBA" id="ARBA00022723"/>
    </source>
</evidence>
<keyword evidence="2 7" id="KW-0349">Heme</keyword>
<dbReference type="PRINTS" id="PR00359">
    <property type="entry name" value="BP450"/>
</dbReference>
<dbReference type="EMBL" id="JZWV01000024">
    <property type="protein sequence ID" value="KJY39327.1"/>
    <property type="molecule type" value="Genomic_DNA"/>
</dbReference>
<organism evidence="9 10">
    <name type="scientific">Streptomyces katrae</name>
    <dbReference type="NCBI Taxonomy" id="68223"/>
    <lineage>
        <taxon>Bacteria</taxon>
        <taxon>Bacillati</taxon>
        <taxon>Actinomycetota</taxon>
        <taxon>Actinomycetes</taxon>
        <taxon>Kitasatosporales</taxon>
        <taxon>Streptomycetaceae</taxon>
        <taxon>Streptomyces</taxon>
    </lineage>
</organism>
<evidence type="ECO:0000256" key="4">
    <source>
        <dbReference type="ARBA" id="ARBA00023002"/>
    </source>
</evidence>
<dbReference type="SUPFAM" id="SSF48264">
    <property type="entry name" value="Cytochrome P450"/>
    <property type="match status" value="1"/>
</dbReference>
<evidence type="ECO:0008006" key="11">
    <source>
        <dbReference type="Google" id="ProtNLM"/>
    </source>
</evidence>
<protein>
    <recommendedName>
        <fullName evidence="11">Cytochrome P450</fullName>
    </recommendedName>
</protein>
<proteinExistence type="inferred from homology"/>
<keyword evidence="4 7" id="KW-0560">Oxidoreductase</keyword>
<evidence type="ECO:0000256" key="7">
    <source>
        <dbReference type="RuleBase" id="RU000461"/>
    </source>
</evidence>
<dbReference type="InterPro" id="IPR002397">
    <property type="entry name" value="Cyt_P450_B"/>
</dbReference>
<accession>A0A0F4JY67</accession>
<dbReference type="PANTHER" id="PTHR46696:SF1">
    <property type="entry name" value="CYTOCHROME P450 YJIB-RELATED"/>
    <property type="match status" value="1"/>
</dbReference>
<keyword evidence="3 7" id="KW-0479">Metal-binding</keyword>
<dbReference type="CDD" id="cd11030">
    <property type="entry name" value="CYP105-like"/>
    <property type="match status" value="1"/>
</dbReference>
<evidence type="ECO:0000256" key="5">
    <source>
        <dbReference type="ARBA" id="ARBA00023004"/>
    </source>
</evidence>
<comment type="similarity">
    <text evidence="1 7">Belongs to the cytochrome P450 family.</text>
</comment>
<reference evidence="9 10" key="1">
    <citation type="submission" date="2015-02" db="EMBL/GenBank/DDBJ databases">
        <authorList>
            <person name="Ju K.-S."/>
            <person name="Doroghazi J.R."/>
            <person name="Metcalf W."/>
        </authorList>
    </citation>
    <scope>NUCLEOTIDE SEQUENCE [LARGE SCALE GENOMIC DNA]</scope>
    <source>
        <strain evidence="9 10">NRRL ISP-5550</strain>
    </source>
</reference>
<dbReference type="InterPro" id="IPR036396">
    <property type="entry name" value="Cyt_P450_sf"/>
</dbReference>
<dbReference type="GO" id="GO:0020037">
    <property type="term" value="F:heme binding"/>
    <property type="evidence" value="ECO:0007669"/>
    <property type="project" value="InterPro"/>
</dbReference>
<feature type="region of interest" description="Disordered" evidence="8">
    <location>
        <begin position="1"/>
        <end position="32"/>
    </location>
</feature>
<dbReference type="PATRIC" id="fig|68223.7.peg.5779"/>
<comment type="caution">
    <text evidence="9">The sequence shown here is derived from an EMBL/GenBank/DDBJ whole genome shotgun (WGS) entry which is preliminary data.</text>
</comment>
<evidence type="ECO:0000313" key="9">
    <source>
        <dbReference type="EMBL" id="KJY39327.1"/>
    </source>
</evidence>
<gene>
    <name evidence="9" type="ORF">VR44_01875</name>
</gene>
<dbReference type="InterPro" id="IPR001128">
    <property type="entry name" value="Cyt_P450"/>
</dbReference>
<dbReference type="PROSITE" id="PS00086">
    <property type="entry name" value="CYTOCHROME_P450"/>
    <property type="match status" value="1"/>
</dbReference>
<dbReference type="Gene3D" id="1.10.630.10">
    <property type="entry name" value="Cytochrome P450"/>
    <property type="match status" value="1"/>
</dbReference>
<dbReference type="Proteomes" id="UP000033551">
    <property type="component" value="Unassembled WGS sequence"/>
</dbReference>